<dbReference type="SUPFAM" id="SSF51905">
    <property type="entry name" value="FAD/NAD(P)-binding domain"/>
    <property type="match status" value="2"/>
</dbReference>
<dbReference type="InterPro" id="IPR049312">
    <property type="entry name" value="GIDA_C_N"/>
</dbReference>
<dbReference type="InterPro" id="IPR040131">
    <property type="entry name" value="MnmG_N"/>
</dbReference>
<dbReference type="InterPro" id="IPR044920">
    <property type="entry name" value="MnmG_C_subdom_sf"/>
</dbReference>
<dbReference type="GeneID" id="25904161"/>
<dbReference type="EMBL" id="KQ241787">
    <property type="protein sequence ID" value="KNC84113.1"/>
    <property type="molecule type" value="Genomic_DNA"/>
</dbReference>
<dbReference type="SMART" id="SM01228">
    <property type="entry name" value="GIDA_assoc_3"/>
    <property type="match status" value="1"/>
</dbReference>
<evidence type="ECO:0000313" key="6">
    <source>
        <dbReference type="EMBL" id="KNC84113.1"/>
    </source>
</evidence>
<dbReference type="InterPro" id="IPR026904">
    <property type="entry name" value="MnmG_C"/>
</dbReference>
<dbReference type="GO" id="GO:0002098">
    <property type="term" value="P:tRNA wobble uridine modification"/>
    <property type="evidence" value="ECO:0007669"/>
    <property type="project" value="TreeGrafter"/>
</dbReference>
<dbReference type="Pfam" id="PF13932">
    <property type="entry name" value="SAM_GIDA_C"/>
    <property type="match status" value="1"/>
</dbReference>
<dbReference type="RefSeq" id="XP_014158015.1">
    <property type="nucleotide sequence ID" value="XM_014302540.1"/>
</dbReference>
<dbReference type="InterPro" id="IPR020595">
    <property type="entry name" value="MnmG-rel_CS"/>
</dbReference>
<evidence type="ECO:0000256" key="2">
    <source>
        <dbReference type="ARBA" id="ARBA00007653"/>
    </source>
</evidence>
<evidence type="ECO:0000256" key="3">
    <source>
        <dbReference type="ARBA" id="ARBA00022630"/>
    </source>
</evidence>
<dbReference type="eggNOG" id="KOG2311">
    <property type="taxonomic scope" value="Eukaryota"/>
</dbReference>
<evidence type="ECO:0000256" key="1">
    <source>
        <dbReference type="ARBA" id="ARBA00001974"/>
    </source>
</evidence>
<evidence type="ECO:0000256" key="4">
    <source>
        <dbReference type="ARBA" id="ARBA00022827"/>
    </source>
</evidence>
<dbReference type="PANTHER" id="PTHR11806:SF0">
    <property type="entry name" value="PROTEIN MTO1 HOMOLOG, MITOCHONDRIAL"/>
    <property type="match status" value="1"/>
</dbReference>
<dbReference type="InterPro" id="IPR047001">
    <property type="entry name" value="MnmG_C_subdom"/>
</dbReference>
<sequence length="630" mass="69497">MSCNPAFGGIGKGTLIREIDALGGVCGRVCDEAGIHFRILNRRKGAAVQGPRAQIDRDIYRKGVQKELLTNTPNLDIIAVGVDDLVVDRSSDQLRVTGVTLADGSRVSSKAVILSTGTFLRGMINIGEKSYEAGRLGDAPAIGLATCLYDLRFNMGRLRTGTPPRLDGKTIDFSGLEAQPGDDEPIPFSYLNDTVTHANNQVQCYMTHTNEEGHQIARDTLHMNRHVTGESKGPRYCPSIESKVLRFDRPRHQIWLEPEGLSSELIYPNGISMTMPEEAQERFIHTIVGLENAKVVRPGYGVEYDYVDPRQLYPWLETKLVGGLYLAGQINGTTGYEEAAAQGIIAGINAGLMTLSTRNAKAIDAANSADLSASITSTNHEDGEWAPFIVDRSEAFIGVLIDDLVSQGVSEPYRMFTSRAEYRLHLRADNADLRLTEKVNAAAPGVVCDERLRRVRNVVGNMDKSRALLQSIINTPNVWGDLLEINMSQDGKKRSAFDMLSFQGVNMALLGEKIPAVKEQCDASVWERMDIEGSYLEPLARQQADIDTFKKDEHLAIPHNFDFLSLPFLDMEAKEVLNMAQPLSLGAASRIPGITPTHLIQMLKYISNSKHRYRHVKKTETSTRAVSVEA</sequence>
<dbReference type="GO" id="GO:0050660">
    <property type="term" value="F:flavin adenine dinucleotide binding"/>
    <property type="evidence" value="ECO:0007669"/>
    <property type="project" value="InterPro"/>
</dbReference>
<reference evidence="6 7" key="1">
    <citation type="submission" date="2011-02" db="EMBL/GenBank/DDBJ databases">
        <title>The Genome Sequence of Sphaeroforma arctica JP610.</title>
        <authorList>
            <consortium name="The Broad Institute Genome Sequencing Platform"/>
            <person name="Russ C."/>
            <person name="Cuomo C."/>
            <person name="Young S.K."/>
            <person name="Zeng Q."/>
            <person name="Gargeya S."/>
            <person name="Alvarado L."/>
            <person name="Berlin A."/>
            <person name="Chapman S.B."/>
            <person name="Chen Z."/>
            <person name="Freedman E."/>
            <person name="Gellesch M."/>
            <person name="Goldberg J."/>
            <person name="Griggs A."/>
            <person name="Gujja S."/>
            <person name="Heilman E."/>
            <person name="Heiman D."/>
            <person name="Howarth C."/>
            <person name="Mehta T."/>
            <person name="Neiman D."/>
            <person name="Pearson M."/>
            <person name="Roberts A."/>
            <person name="Saif S."/>
            <person name="Shea T."/>
            <person name="Shenoy N."/>
            <person name="Sisk P."/>
            <person name="Stolte C."/>
            <person name="Sykes S."/>
            <person name="White J."/>
            <person name="Yandava C."/>
            <person name="Burger G."/>
            <person name="Gray M.W."/>
            <person name="Holland P.W.H."/>
            <person name="King N."/>
            <person name="Lang F.B.F."/>
            <person name="Roger A.J."/>
            <person name="Ruiz-Trillo I."/>
            <person name="Haas B."/>
            <person name="Nusbaum C."/>
            <person name="Birren B."/>
        </authorList>
    </citation>
    <scope>NUCLEOTIDE SEQUENCE [LARGE SCALE GENOMIC DNA]</scope>
    <source>
        <strain evidence="6 7">JP610</strain>
    </source>
</reference>
<keyword evidence="7" id="KW-1185">Reference proteome</keyword>
<dbReference type="GO" id="GO:0030488">
    <property type="term" value="P:tRNA methylation"/>
    <property type="evidence" value="ECO:0007669"/>
    <property type="project" value="TreeGrafter"/>
</dbReference>
<keyword evidence="4" id="KW-0274">FAD</keyword>
<dbReference type="Gene3D" id="1.10.150.570">
    <property type="entry name" value="GidA associated domain, C-terminal subdomain"/>
    <property type="match status" value="1"/>
</dbReference>
<dbReference type="InterPro" id="IPR036188">
    <property type="entry name" value="FAD/NAD-bd_sf"/>
</dbReference>
<dbReference type="PROSITE" id="PS01281">
    <property type="entry name" value="GIDA_2"/>
    <property type="match status" value="1"/>
</dbReference>
<accession>A0A0L0G7C9</accession>
<dbReference type="GO" id="GO:0005829">
    <property type="term" value="C:cytosol"/>
    <property type="evidence" value="ECO:0007669"/>
    <property type="project" value="TreeGrafter"/>
</dbReference>
<evidence type="ECO:0000259" key="5">
    <source>
        <dbReference type="SMART" id="SM01228"/>
    </source>
</evidence>
<dbReference type="STRING" id="667725.A0A0L0G7C9"/>
<dbReference type="InterPro" id="IPR002218">
    <property type="entry name" value="MnmG-rel"/>
</dbReference>
<organism evidence="6 7">
    <name type="scientific">Sphaeroforma arctica JP610</name>
    <dbReference type="NCBI Taxonomy" id="667725"/>
    <lineage>
        <taxon>Eukaryota</taxon>
        <taxon>Ichthyosporea</taxon>
        <taxon>Ichthyophonida</taxon>
        <taxon>Sphaeroforma</taxon>
    </lineage>
</organism>
<dbReference type="Gene3D" id="3.50.50.60">
    <property type="entry name" value="FAD/NAD(P)-binding domain"/>
    <property type="match status" value="2"/>
</dbReference>
<name>A0A0L0G7C9_9EUKA</name>
<dbReference type="Pfam" id="PF01134">
    <property type="entry name" value="GIDA"/>
    <property type="match status" value="1"/>
</dbReference>
<proteinExistence type="inferred from homology"/>
<dbReference type="PROSITE" id="PS01280">
    <property type="entry name" value="GIDA_1"/>
    <property type="match status" value="1"/>
</dbReference>
<comment type="similarity">
    <text evidence="2">Belongs to the MnmG family.</text>
</comment>
<dbReference type="AlphaFoldDB" id="A0A0L0G7C9"/>
<dbReference type="PANTHER" id="PTHR11806">
    <property type="entry name" value="GLUCOSE INHIBITED DIVISION PROTEIN A"/>
    <property type="match status" value="1"/>
</dbReference>
<gene>
    <name evidence="6" type="ORF">SARC_03657</name>
</gene>
<dbReference type="Proteomes" id="UP000054560">
    <property type="component" value="Unassembled WGS sequence"/>
</dbReference>
<dbReference type="OrthoDB" id="3329at2759"/>
<keyword evidence="3" id="KW-0285">Flavoprotein</keyword>
<protein>
    <recommendedName>
        <fullName evidence="5">tRNA uridine 5-carboxymethylaminomethyl modification enzyme C-terminal subdomain domain-containing protein</fullName>
    </recommendedName>
</protein>
<dbReference type="Pfam" id="PF21680">
    <property type="entry name" value="GIDA_C_1st"/>
    <property type="match status" value="1"/>
</dbReference>
<feature type="domain" description="tRNA uridine 5-carboxymethylaminomethyl modification enzyme C-terminal subdomain" evidence="5">
    <location>
        <begin position="533"/>
        <end position="604"/>
    </location>
</feature>
<evidence type="ECO:0000313" key="7">
    <source>
        <dbReference type="Proteomes" id="UP000054560"/>
    </source>
</evidence>
<comment type="cofactor">
    <cofactor evidence="1">
        <name>FAD</name>
        <dbReference type="ChEBI" id="CHEBI:57692"/>
    </cofactor>
</comment>